<proteinExistence type="predicted"/>
<reference evidence="2" key="1">
    <citation type="submission" date="2020-11" db="EMBL/GenBank/DDBJ databases">
        <authorList>
            <consortium name="DOE Joint Genome Institute"/>
            <person name="Ahrendt S."/>
            <person name="Riley R."/>
            <person name="Andreopoulos W."/>
            <person name="Labutti K."/>
            <person name="Pangilinan J."/>
            <person name="Ruiz-Duenas F.J."/>
            <person name="Barrasa J.M."/>
            <person name="Sanchez-Garcia M."/>
            <person name="Camarero S."/>
            <person name="Miyauchi S."/>
            <person name="Serrano A."/>
            <person name="Linde D."/>
            <person name="Babiker R."/>
            <person name="Drula E."/>
            <person name="Ayuso-Fernandez I."/>
            <person name="Pacheco R."/>
            <person name="Padilla G."/>
            <person name="Ferreira P."/>
            <person name="Barriuso J."/>
            <person name="Kellner H."/>
            <person name="Castanera R."/>
            <person name="Alfaro M."/>
            <person name="Ramirez L."/>
            <person name="Pisabarro A.G."/>
            <person name="Kuo A."/>
            <person name="Tritt A."/>
            <person name="Lipzen A."/>
            <person name="He G."/>
            <person name="Yan M."/>
            <person name="Ng V."/>
            <person name="Cullen D."/>
            <person name="Martin F."/>
            <person name="Rosso M.-N."/>
            <person name="Henrissat B."/>
            <person name="Hibbett D."/>
            <person name="Martinez A.T."/>
            <person name="Grigoriev I.V."/>
        </authorList>
    </citation>
    <scope>NUCLEOTIDE SEQUENCE</scope>
    <source>
        <strain evidence="2">AH 40177</strain>
    </source>
</reference>
<accession>A0A9P5U3D7</accession>
<feature type="region of interest" description="Disordered" evidence="1">
    <location>
        <begin position="121"/>
        <end position="147"/>
    </location>
</feature>
<evidence type="ECO:0000313" key="2">
    <source>
        <dbReference type="EMBL" id="KAF9064816.1"/>
    </source>
</evidence>
<evidence type="ECO:0000313" key="3">
    <source>
        <dbReference type="Proteomes" id="UP000772434"/>
    </source>
</evidence>
<organism evidence="2 3">
    <name type="scientific">Rhodocollybia butyracea</name>
    <dbReference type="NCBI Taxonomy" id="206335"/>
    <lineage>
        <taxon>Eukaryota</taxon>
        <taxon>Fungi</taxon>
        <taxon>Dikarya</taxon>
        <taxon>Basidiomycota</taxon>
        <taxon>Agaricomycotina</taxon>
        <taxon>Agaricomycetes</taxon>
        <taxon>Agaricomycetidae</taxon>
        <taxon>Agaricales</taxon>
        <taxon>Marasmiineae</taxon>
        <taxon>Omphalotaceae</taxon>
        <taxon>Rhodocollybia</taxon>
    </lineage>
</organism>
<keyword evidence="3" id="KW-1185">Reference proteome</keyword>
<feature type="compositionally biased region" description="Polar residues" evidence="1">
    <location>
        <begin position="126"/>
        <end position="144"/>
    </location>
</feature>
<protein>
    <submittedName>
        <fullName evidence="2">Uncharacterized protein</fullName>
    </submittedName>
</protein>
<evidence type="ECO:0000256" key="1">
    <source>
        <dbReference type="SAM" id="MobiDB-lite"/>
    </source>
</evidence>
<sequence>MTPILLQVVPEGIVPTLIMVRTLLGLGVGGSPHRSVEAEAEVDGDLEPPTLRYTDVKRKWSNATSSFPSESAASPSRYTYVHDDLHGTLVCGPLEIPAYHCERESDTGYQSEKQQIELRYEPQEASVPTTSVGTVKPPSSSSKQQHFDIKKLQPLRYSTEQRIDIGPKDQKRYSLGNRFAITWYLGGQKKTI</sequence>
<name>A0A9P5U3D7_9AGAR</name>
<dbReference type="Proteomes" id="UP000772434">
    <property type="component" value="Unassembled WGS sequence"/>
</dbReference>
<gene>
    <name evidence="2" type="ORF">BDP27DRAFT_1366934</name>
</gene>
<dbReference type="EMBL" id="JADNRY010000115">
    <property type="protein sequence ID" value="KAF9064816.1"/>
    <property type="molecule type" value="Genomic_DNA"/>
</dbReference>
<dbReference type="AlphaFoldDB" id="A0A9P5U3D7"/>
<comment type="caution">
    <text evidence="2">The sequence shown here is derived from an EMBL/GenBank/DDBJ whole genome shotgun (WGS) entry which is preliminary data.</text>
</comment>